<dbReference type="InterPro" id="IPR050695">
    <property type="entry name" value="N-acetylmuramoyl_amidase_3"/>
</dbReference>
<dbReference type="Proteomes" id="UP000677812">
    <property type="component" value="Unassembled WGS sequence"/>
</dbReference>
<sequence>MTLIHKSSSGLSATSGIRSVSHVSRRLVVGGLLSAGCVGEVSAHAVGREHHAGSKDLAAPYVKRGIQPPPPLIMLDPGHGGKDPGAIGVSGTYEKHISEAAAKTLHDALVATGRYRVVMTRADDRFIPLDGRVELAQKHQASLFVSMHADALHDPEVRGASVYTLSSGASDAQTEALARKENSADRFAGPAFHGVSPEIQQILSSLVSEETRRGSAHMAASVVESFQNRIGLLTHPARHAAFVVLKAADIPSVLVEMGFMSNRMDEAALRQQSHRAQVASAMKVAIERYFASRPAVMAG</sequence>
<organism evidence="5 6">
    <name type="scientific">Neokomagataea anthophila</name>
    <dbReference type="NCBI Taxonomy" id="2826925"/>
    <lineage>
        <taxon>Bacteria</taxon>
        <taxon>Pseudomonadati</taxon>
        <taxon>Pseudomonadota</taxon>
        <taxon>Alphaproteobacteria</taxon>
        <taxon>Acetobacterales</taxon>
        <taxon>Acetobacteraceae</taxon>
        <taxon>Neokomagataea</taxon>
    </lineage>
</organism>
<dbReference type="Pfam" id="PF01520">
    <property type="entry name" value="Amidase_3"/>
    <property type="match status" value="1"/>
</dbReference>
<accession>A0ABS5E862</accession>
<evidence type="ECO:0000256" key="2">
    <source>
        <dbReference type="ARBA" id="ARBA00011901"/>
    </source>
</evidence>
<comment type="catalytic activity">
    <reaction evidence="1">
        <text>Hydrolyzes the link between N-acetylmuramoyl residues and L-amino acid residues in certain cell-wall glycopeptides.</text>
        <dbReference type="EC" id="3.5.1.28"/>
    </reaction>
</comment>
<evidence type="ECO:0000313" key="6">
    <source>
        <dbReference type="Proteomes" id="UP000677812"/>
    </source>
</evidence>
<evidence type="ECO:0000313" key="5">
    <source>
        <dbReference type="EMBL" id="MBR0560092.1"/>
    </source>
</evidence>
<comment type="caution">
    <text evidence="5">The sequence shown here is derived from an EMBL/GenBank/DDBJ whole genome shotgun (WGS) entry which is preliminary data.</text>
</comment>
<keyword evidence="6" id="KW-1185">Reference proteome</keyword>
<gene>
    <name evidence="5" type="ORF">KB213_08510</name>
</gene>
<dbReference type="InterPro" id="IPR002508">
    <property type="entry name" value="MurNAc-LAA_cat"/>
</dbReference>
<evidence type="ECO:0000259" key="4">
    <source>
        <dbReference type="SMART" id="SM00646"/>
    </source>
</evidence>
<reference evidence="5 6" key="1">
    <citation type="submission" date="2021-04" db="EMBL/GenBank/DDBJ databases">
        <title>The complete genome sequence of Neokomagataea sp. TBRC 2177.</title>
        <authorList>
            <person name="Charoenyingcharoen P."/>
            <person name="Yukphan P."/>
        </authorList>
    </citation>
    <scope>NUCLEOTIDE SEQUENCE [LARGE SCALE GENOMIC DNA]</scope>
    <source>
        <strain evidence="5 6">TBRC 2177</strain>
    </source>
</reference>
<proteinExistence type="predicted"/>
<protein>
    <recommendedName>
        <fullName evidence="2">N-acetylmuramoyl-L-alanine amidase</fullName>
        <ecNumber evidence="2">3.5.1.28</ecNumber>
    </recommendedName>
</protein>
<dbReference type="EC" id="3.5.1.28" evidence="2"/>
<dbReference type="CDD" id="cd02696">
    <property type="entry name" value="MurNAc-LAA"/>
    <property type="match status" value="1"/>
</dbReference>
<keyword evidence="3" id="KW-0378">Hydrolase</keyword>
<dbReference type="SMART" id="SM00646">
    <property type="entry name" value="Ami_3"/>
    <property type="match status" value="1"/>
</dbReference>
<evidence type="ECO:0000256" key="1">
    <source>
        <dbReference type="ARBA" id="ARBA00001561"/>
    </source>
</evidence>
<dbReference type="RefSeq" id="WP_211682188.1">
    <property type="nucleotide sequence ID" value="NZ_JAGRQH010000005.1"/>
</dbReference>
<dbReference type="PANTHER" id="PTHR30404:SF0">
    <property type="entry name" value="N-ACETYLMURAMOYL-L-ALANINE AMIDASE AMIC"/>
    <property type="match status" value="1"/>
</dbReference>
<feature type="domain" description="MurNAc-LAA" evidence="4">
    <location>
        <begin position="133"/>
        <end position="287"/>
    </location>
</feature>
<name>A0ABS5E862_9PROT</name>
<dbReference type="Gene3D" id="3.40.630.40">
    <property type="entry name" value="Zn-dependent exopeptidases"/>
    <property type="match status" value="1"/>
</dbReference>
<evidence type="ECO:0000256" key="3">
    <source>
        <dbReference type="ARBA" id="ARBA00022801"/>
    </source>
</evidence>
<dbReference type="PANTHER" id="PTHR30404">
    <property type="entry name" value="N-ACETYLMURAMOYL-L-ALANINE AMIDASE"/>
    <property type="match status" value="1"/>
</dbReference>
<dbReference type="SUPFAM" id="SSF53187">
    <property type="entry name" value="Zn-dependent exopeptidases"/>
    <property type="match status" value="1"/>
</dbReference>
<dbReference type="EMBL" id="JAGRQH010000005">
    <property type="protein sequence ID" value="MBR0560092.1"/>
    <property type="molecule type" value="Genomic_DNA"/>
</dbReference>